<feature type="transmembrane region" description="Helical" evidence="1">
    <location>
        <begin position="583"/>
        <end position="604"/>
    </location>
</feature>
<gene>
    <name evidence="2" type="ORF">GN331_07405</name>
</gene>
<feature type="transmembrane region" description="Helical" evidence="1">
    <location>
        <begin position="457"/>
        <end position="479"/>
    </location>
</feature>
<evidence type="ECO:0000313" key="3">
    <source>
        <dbReference type="Proteomes" id="UP000479692"/>
    </source>
</evidence>
<feature type="transmembrane region" description="Helical" evidence="1">
    <location>
        <begin position="21"/>
        <end position="40"/>
    </location>
</feature>
<dbReference type="Gene3D" id="1.10.390.10">
    <property type="entry name" value="Neutral Protease Domain 2"/>
    <property type="match status" value="1"/>
</dbReference>
<name>A0A7C9HYE9_9GAMM</name>
<sequence>MKLGTIFRFEFAYQARRVSTWLYVLAVFLVAWSIIQGNYADDARNGWMFINSPLVIASTTVVAGMLWLFVAASIAGDAASRDVESGLHPLSYTAPVTKFQYLAGRFLAAYALNALILLAVPAGMLLGMHWPDVEPEIVGEWHPSAFVLAWLMIALPNAFIANAVQFAFAALSRRAIVAYFGSVVLFFASMGLAAFVMQVLHQQDLARLLDPIGMIAIVSNLSDTLTPTERNTQIVGLQPLLIANRLLWFAVGGAVLAFTYRRFRLAHPAERGRRARRRKGLAALQEANAASVAPQPAIVVAPVAERRFGGATQLRQLRAVTSRSLRSLAKGWTVFAPLGAVAFLACVAVPARMEWIGVPLLPRTEHVLTYLTAALASPGNRVWMIIPLLTIFYAGELVWGDRDARMGEISGAAPVPDWVFFVGKFLALAMVLIAWMLVLIVVGVLGQAVLGYSHFEIGVYAKVLLGLQLTDYLLFALLALTVHTVVNHKHLGTLAALVVYGLIAFAPMLGIEHKLLVFGASPGWSYSDIRGFGASLPPWFAFKAYWIAWALLLAVLARLAWVRGRESDVRARLKLAHARFTRPTAIAAALAGLAMLGLGAYVFYNTNVLNRYQSQGARLANMAAYERLYARYADVPQPRVTTSNMRVEIHPDKRAAEFSGRYRLVNPTTHAIDTVHVATATDDGIDTRSLRFDRPSTLVLDDALLGHRIYKLSTPLRPGESMQLDYDVRFAPRGFGNRGANDSIVDNGTWLTTAGILPTIGYQPARELREAGDRLTQGLPARPLVPALEDVKERQAVPGDVGVQFEAIVGTTDDQVAIAPGVLRRSWREHGRRYFQYASPAPIREGVQFFSGHYAVNRTQCHGVEVEVFHHPTHDSIVHSMARSACAALALYPQLFGPYPHRTMRIVENASRDIGAHSEPSLVDYGDGFALLNAGSAPEDLDLVFAVTAHEVAHQWWGGGRFSPARVEGAGLLIESMATFSATQVVEQTLGPDQLQAYLDMMRREYQVPRSRASPPLLRATEQFLNYRKGPLAMYALSQYIGRDQVNLALRRLRDAHPPGSVPLATTLDLYRELKAVTPVQYQPLLHDLFAANTYWELSASQARATKTSDGRWQVTMDLRARKLVVDDAGAEIERPLDEWVEIGVFPGPSRKAENGEVILGKPMYLKKHRIDKATQTITVVVPSEPGHVGVDPRALLVDVRPRDNFVDVGSDVGAQKHP</sequence>
<keyword evidence="1" id="KW-0472">Membrane</keyword>
<dbReference type="EMBL" id="WOXT01000002">
    <property type="protein sequence ID" value="MUV14034.1"/>
    <property type="molecule type" value="Genomic_DNA"/>
</dbReference>
<feature type="transmembrane region" description="Helical" evidence="1">
    <location>
        <begin position="491"/>
        <end position="511"/>
    </location>
</feature>
<dbReference type="SUPFAM" id="SSF55486">
    <property type="entry name" value="Metalloproteases ('zincins'), catalytic domain"/>
    <property type="match status" value="1"/>
</dbReference>
<dbReference type="InterPro" id="IPR027268">
    <property type="entry name" value="Peptidase_M4/M1_CTD_sf"/>
</dbReference>
<keyword evidence="3" id="KW-1185">Reference proteome</keyword>
<feature type="transmembrane region" description="Helical" evidence="1">
    <location>
        <begin position="332"/>
        <end position="351"/>
    </location>
</feature>
<feature type="transmembrane region" description="Helical" evidence="1">
    <location>
        <begin position="147"/>
        <end position="169"/>
    </location>
</feature>
<dbReference type="Proteomes" id="UP000479692">
    <property type="component" value="Unassembled WGS sequence"/>
</dbReference>
<feature type="transmembrane region" description="Helical" evidence="1">
    <location>
        <begin position="544"/>
        <end position="562"/>
    </location>
</feature>
<dbReference type="RefSeq" id="WP_156641364.1">
    <property type="nucleotide sequence ID" value="NZ_WOXT01000002.1"/>
</dbReference>
<proteinExistence type="predicted"/>
<feature type="transmembrane region" description="Helical" evidence="1">
    <location>
        <begin position="421"/>
        <end position="445"/>
    </location>
</feature>
<feature type="transmembrane region" description="Helical" evidence="1">
    <location>
        <begin position="176"/>
        <end position="200"/>
    </location>
</feature>
<organism evidence="2 3">
    <name type="scientific">Noviluteimonas gilva</name>
    <dbReference type="NCBI Taxonomy" id="2682097"/>
    <lineage>
        <taxon>Bacteria</taxon>
        <taxon>Pseudomonadati</taxon>
        <taxon>Pseudomonadota</taxon>
        <taxon>Gammaproteobacteria</taxon>
        <taxon>Lysobacterales</taxon>
        <taxon>Lysobacteraceae</taxon>
        <taxon>Noviluteimonas</taxon>
    </lineage>
</organism>
<feature type="transmembrane region" description="Helical" evidence="1">
    <location>
        <begin position="46"/>
        <end position="71"/>
    </location>
</feature>
<keyword evidence="1" id="KW-0812">Transmembrane</keyword>
<protein>
    <submittedName>
        <fullName evidence="2">ABC transporter permease</fullName>
    </submittedName>
</protein>
<accession>A0A7C9HYE9</accession>
<evidence type="ECO:0000313" key="2">
    <source>
        <dbReference type="EMBL" id="MUV14034.1"/>
    </source>
</evidence>
<feature type="transmembrane region" description="Helical" evidence="1">
    <location>
        <begin position="107"/>
        <end position="127"/>
    </location>
</feature>
<keyword evidence="1" id="KW-1133">Transmembrane helix</keyword>
<dbReference type="AlphaFoldDB" id="A0A7C9HYE9"/>
<evidence type="ECO:0000256" key="1">
    <source>
        <dbReference type="SAM" id="Phobius"/>
    </source>
</evidence>
<feature type="transmembrane region" description="Helical" evidence="1">
    <location>
        <begin position="382"/>
        <end position="400"/>
    </location>
</feature>
<reference evidence="2 3" key="1">
    <citation type="submission" date="2019-12" db="EMBL/GenBank/DDBJ databases">
        <authorList>
            <person name="Xu J."/>
        </authorList>
    </citation>
    <scope>NUCLEOTIDE SEQUENCE [LARGE SCALE GENOMIC DNA]</scope>
    <source>
        <strain evidence="2 3">HX-5-24</strain>
    </source>
</reference>
<comment type="caution">
    <text evidence="2">The sequence shown here is derived from an EMBL/GenBank/DDBJ whole genome shotgun (WGS) entry which is preliminary data.</text>
</comment>